<evidence type="ECO:0000313" key="6">
    <source>
        <dbReference type="Proteomes" id="UP000009047"/>
    </source>
</evidence>
<dbReference type="Gene3D" id="2.40.10.120">
    <property type="match status" value="1"/>
</dbReference>
<proteinExistence type="predicted"/>
<dbReference type="Pfam" id="PF00595">
    <property type="entry name" value="PDZ"/>
    <property type="match status" value="1"/>
</dbReference>
<dbReference type="PANTHER" id="PTHR43343">
    <property type="entry name" value="PEPTIDASE S12"/>
    <property type="match status" value="1"/>
</dbReference>
<dbReference type="EMBL" id="CP002085">
    <property type="protein sequence ID" value="ADK83783.1"/>
    <property type="molecule type" value="Genomic_DNA"/>
</dbReference>
<dbReference type="PRINTS" id="PR00834">
    <property type="entry name" value="PROTEASES2C"/>
</dbReference>
<dbReference type="Pfam" id="PF17820">
    <property type="entry name" value="PDZ_6"/>
    <property type="match status" value="1"/>
</dbReference>
<dbReference type="Pfam" id="PF13365">
    <property type="entry name" value="Trypsin_2"/>
    <property type="match status" value="1"/>
</dbReference>
<feature type="signal peptide" evidence="3">
    <location>
        <begin position="1"/>
        <end position="27"/>
    </location>
</feature>
<keyword evidence="2" id="KW-0378">Hydrolase</keyword>
<feature type="domain" description="PDZ" evidence="4">
    <location>
        <begin position="350"/>
        <end position="422"/>
    </location>
</feature>
<accession>E1QDZ7</accession>
<feature type="chain" id="PRO_5003150318" evidence="3">
    <location>
        <begin position="28"/>
        <end position="447"/>
    </location>
</feature>
<evidence type="ECO:0000259" key="4">
    <source>
        <dbReference type="PROSITE" id="PS50106"/>
    </source>
</evidence>
<dbReference type="OrthoDB" id="9758917at2"/>
<dbReference type="HOGENOM" id="CLU_020120_1_0_7"/>
<dbReference type="GO" id="GO:0006508">
    <property type="term" value="P:proteolysis"/>
    <property type="evidence" value="ECO:0007669"/>
    <property type="project" value="UniProtKB-KW"/>
</dbReference>
<dbReference type="SUPFAM" id="SSF50494">
    <property type="entry name" value="Trypsin-like serine proteases"/>
    <property type="match status" value="1"/>
</dbReference>
<dbReference type="Gene3D" id="2.30.42.10">
    <property type="match status" value="2"/>
</dbReference>
<gene>
    <name evidence="5" type="ordered locus">Deba_0408</name>
</gene>
<dbReference type="Proteomes" id="UP000009047">
    <property type="component" value="Chromosome"/>
</dbReference>
<dbReference type="SUPFAM" id="SSF50156">
    <property type="entry name" value="PDZ domain-like"/>
    <property type="match status" value="2"/>
</dbReference>
<organism evidence="5 6">
    <name type="scientific">Desulfarculus baarsii (strain ATCC 33931 / DSM 2075 / LMG 7858 / VKM B-1802 / 2st14)</name>
    <dbReference type="NCBI Taxonomy" id="644282"/>
    <lineage>
        <taxon>Bacteria</taxon>
        <taxon>Pseudomonadati</taxon>
        <taxon>Thermodesulfobacteriota</taxon>
        <taxon>Desulfarculia</taxon>
        <taxon>Desulfarculales</taxon>
        <taxon>Desulfarculaceae</taxon>
        <taxon>Desulfarculus</taxon>
    </lineage>
</organism>
<evidence type="ECO:0000256" key="3">
    <source>
        <dbReference type="SAM" id="SignalP"/>
    </source>
</evidence>
<dbReference type="KEGG" id="dbr:Deba_0408"/>
<dbReference type="InterPro" id="IPR001940">
    <property type="entry name" value="Peptidase_S1C"/>
</dbReference>
<dbReference type="AlphaFoldDB" id="E1QDZ7"/>
<evidence type="ECO:0000256" key="2">
    <source>
        <dbReference type="ARBA" id="ARBA00022801"/>
    </source>
</evidence>
<keyword evidence="6" id="KW-1185">Reference proteome</keyword>
<feature type="domain" description="PDZ" evidence="4">
    <location>
        <begin position="276"/>
        <end position="341"/>
    </location>
</feature>
<dbReference type="GO" id="GO:0004252">
    <property type="term" value="F:serine-type endopeptidase activity"/>
    <property type="evidence" value="ECO:0007669"/>
    <property type="project" value="InterPro"/>
</dbReference>
<dbReference type="STRING" id="644282.Deba_0408"/>
<protein>
    <submittedName>
        <fullName evidence="5">Peptidase S1 and S6 chymotrypsin/Hap</fullName>
    </submittedName>
</protein>
<dbReference type="InterPro" id="IPR036034">
    <property type="entry name" value="PDZ_sf"/>
</dbReference>
<dbReference type="PROSITE" id="PS50106">
    <property type="entry name" value="PDZ"/>
    <property type="match status" value="2"/>
</dbReference>
<sequence length="447" mass="46729">MSTSKRFGAALGLVLTFLLCAVWPAPAQERAQSPVVLAVKKAGPAVVNISTKGVTRRAFSTGDPMLDRFFADMFQPMVRESTTLGSGVIVDGKRGLIVTNNHVVENAERIKVQLADRRVFAARLLGQDAASDLALLGVEGAADLPQAELAAADDLLIGETVVAIGNPFGLQHTVTAGVLSAVGRRVRVGPNQWMTGLLQTDASINPGNSGGPLVNADGRVIGVNTAIFQQAQGIGFAVPAGRVRRVMAALLRGGPPPPLWLGLEAQDLTPRLAQAFGVELEGGLLVLGARPGSPAQGAGLTRGAIIVAIDGQPVESAAHFEELLDQAEPGRPLALELIENGRRTTRQAAPVAIGDQEAQDLAWRRLGLRVTASGAGKNAPVIIRDVRPASPAEAAGLRPGDLIHDVCGRPTASVRQFAHAAARCRFEAAPILTAQRGRLRQALQLSI</sequence>
<name>E1QDZ7_DESB2</name>
<dbReference type="InterPro" id="IPR001478">
    <property type="entry name" value="PDZ"/>
</dbReference>
<dbReference type="InterPro" id="IPR041489">
    <property type="entry name" value="PDZ_6"/>
</dbReference>
<dbReference type="RefSeq" id="WP_013257239.1">
    <property type="nucleotide sequence ID" value="NC_014365.1"/>
</dbReference>
<dbReference type="InterPro" id="IPR009003">
    <property type="entry name" value="Peptidase_S1_PA"/>
</dbReference>
<keyword evidence="3" id="KW-0732">Signal</keyword>
<dbReference type="PANTHER" id="PTHR43343:SF3">
    <property type="entry name" value="PROTEASE DO-LIKE 8, CHLOROPLASTIC"/>
    <property type="match status" value="1"/>
</dbReference>
<dbReference type="eggNOG" id="COG0265">
    <property type="taxonomic scope" value="Bacteria"/>
</dbReference>
<dbReference type="InterPro" id="IPR051201">
    <property type="entry name" value="Chloro_Bact_Ser_Proteases"/>
</dbReference>
<evidence type="ECO:0000256" key="1">
    <source>
        <dbReference type="ARBA" id="ARBA00022670"/>
    </source>
</evidence>
<evidence type="ECO:0000313" key="5">
    <source>
        <dbReference type="EMBL" id="ADK83783.1"/>
    </source>
</evidence>
<keyword evidence="1" id="KW-0645">Protease</keyword>
<dbReference type="SMART" id="SM00228">
    <property type="entry name" value="PDZ"/>
    <property type="match status" value="2"/>
</dbReference>
<reference evidence="5 6" key="1">
    <citation type="journal article" date="2010" name="Stand. Genomic Sci.">
        <title>Complete genome sequence of Desulfarculus baarsii type strain (2st14).</title>
        <authorList>
            <person name="Sun H."/>
            <person name="Spring S."/>
            <person name="Lapidus A."/>
            <person name="Davenport K."/>
            <person name="Del Rio T.G."/>
            <person name="Tice H."/>
            <person name="Nolan M."/>
            <person name="Copeland A."/>
            <person name="Cheng J.F."/>
            <person name="Lucas S."/>
            <person name="Tapia R."/>
            <person name="Goodwin L."/>
            <person name="Pitluck S."/>
            <person name="Ivanova N."/>
            <person name="Pagani I."/>
            <person name="Mavromatis K."/>
            <person name="Ovchinnikova G."/>
            <person name="Pati A."/>
            <person name="Chen A."/>
            <person name="Palaniappan K."/>
            <person name="Hauser L."/>
            <person name="Chang Y.J."/>
            <person name="Jeffries C.D."/>
            <person name="Detter J.C."/>
            <person name="Han C."/>
            <person name="Rohde M."/>
            <person name="Brambilla E."/>
            <person name="Goker M."/>
            <person name="Woyke T."/>
            <person name="Bristow J."/>
            <person name="Eisen J.A."/>
            <person name="Markowitz V."/>
            <person name="Hugenholtz P."/>
            <person name="Kyrpides N.C."/>
            <person name="Klenk H.P."/>
            <person name="Land M."/>
        </authorList>
    </citation>
    <scope>NUCLEOTIDE SEQUENCE [LARGE SCALE GENOMIC DNA]</scope>
    <source>
        <strain evidence="6">ATCC 33931 / DSM 2075 / LMG 7858 / VKM B-1802 / 2st14</strain>
    </source>
</reference>